<accession>A0A7X6A4A4</accession>
<dbReference type="Pfam" id="PF22636">
    <property type="entry name" value="FlK"/>
    <property type="match status" value="1"/>
</dbReference>
<reference evidence="4 5" key="1">
    <citation type="submission" date="2020-03" db="EMBL/GenBank/DDBJ databases">
        <title>Sequencing the genomes of 1000 actinobacteria strains.</title>
        <authorList>
            <person name="Klenk H.-P."/>
        </authorList>
    </citation>
    <scope>NUCLEOTIDE SEQUENCE [LARGE SCALE GENOMIC DNA]</scope>
    <source>
        <strain evidence="4 5">DSM 45490</strain>
    </source>
</reference>
<evidence type="ECO:0000256" key="2">
    <source>
        <dbReference type="PIRSR" id="PIRSR014972-2"/>
    </source>
</evidence>
<organism evidence="4 5">
    <name type="scientific">Kribbella shirazensis</name>
    <dbReference type="NCBI Taxonomy" id="1105143"/>
    <lineage>
        <taxon>Bacteria</taxon>
        <taxon>Bacillati</taxon>
        <taxon>Actinomycetota</taxon>
        <taxon>Actinomycetes</taxon>
        <taxon>Propionibacteriales</taxon>
        <taxon>Kribbellaceae</taxon>
        <taxon>Kribbella</taxon>
    </lineage>
</organism>
<feature type="active site" evidence="1">
    <location>
        <position position="44"/>
    </location>
</feature>
<feature type="binding site" evidence="2">
    <location>
        <position position="71"/>
    </location>
    <ligand>
        <name>substrate</name>
    </ligand>
</feature>
<evidence type="ECO:0000313" key="5">
    <source>
        <dbReference type="Proteomes" id="UP000555407"/>
    </source>
</evidence>
<evidence type="ECO:0000313" key="4">
    <source>
        <dbReference type="EMBL" id="NIK61277.1"/>
    </source>
</evidence>
<dbReference type="InterPro" id="IPR054485">
    <property type="entry name" value="FlK-like_dom"/>
</dbReference>
<dbReference type="RefSeq" id="WP_337759733.1">
    <property type="nucleotide sequence ID" value="NZ_JAASRO010000001.1"/>
</dbReference>
<feature type="active site" evidence="1">
    <location>
        <position position="78"/>
    </location>
</feature>
<comment type="caution">
    <text evidence="4">The sequence shown here is derived from an EMBL/GenBank/DDBJ whole genome shotgun (WGS) entry which is preliminary data.</text>
</comment>
<dbReference type="EMBL" id="JAASRO010000001">
    <property type="protein sequence ID" value="NIK61277.1"/>
    <property type="molecule type" value="Genomic_DNA"/>
</dbReference>
<keyword evidence="5" id="KW-1185">Reference proteome</keyword>
<feature type="binding site" evidence="2">
    <location>
        <position position="71"/>
    </location>
    <ligand>
        <name>CoA</name>
        <dbReference type="ChEBI" id="CHEBI:57287"/>
    </ligand>
</feature>
<sequence>MVTGRDVTVEAYTSWEGQPTVRHEVTPADTALAVGSGDVEVLATPRLITWLEYATAQLALRALGPGQTSVGTSVRLRHRLPTRVGDTVDIVTDEPEVDGRHLRFQVRATNSAGQLIADGELERVVVDRERFLANVP</sequence>
<dbReference type="InterPro" id="IPR029069">
    <property type="entry name" value="HotDog_dom_sf"/>
</dbReference>
<gene>
    <name evidence="4" type="ORF">BJY22_006994</name>
</gene>
<dbReference type="Proteomes" id="UP000555407">
    <property type="component" value="Unassembled WGS sequence"/>
</dbReference>
<dbReference type="PANTHER" id="PTHR36934">
    <property type="entry name" value="BLR0278 PROTEIN"/>
    <property type="match status" value="1"/>
</dbReference>
<protein>
    <submittedName>
        <fullName evidence="4">Putative thioesterase</fullName>
    </submittedName>
</protein>
<dbReference type="PIRSF" id="PIRSF014972">
    <property type="entry name" value="FlK"/>
    <property type="match status" value="1"/>
</dbReference>
<dbReference type="AlphaFoldDB" id="A0A7X6A4A4"/>
<name>A0A7X6A4A4_9ACTN</name>
<proteinExistence type="predicted"/>
<feature type="binding site" evidence="2">
    <location>
        <position position="123"/>
    </location>
    <ligand>
        <name>substrate</name>
    </ligand>
</feature>
<dbReference type="Gene3D" id="3.10.129.10">
    <property type="entry name" value="Hotdog Thioesterase"/>
    <property type="match status" value="1"/>
</dbReference>
<feature type="active site" evidence="1">
    <location>
        <position position="52"/>
    </location>
</feature>
<feature type="domain" description="Fluoroacetyl-CoA-specific thioesterase-like" evidence="3">
    <location>
        <begin position="25"/>
        <end position="129"/>
    </location>
</feature>
<evidence type="ECO:0000259" key="3">
    <source>
        <dbReference type="Pfam" id="PF22636"/>
    </source>
</evidence>
<dbReference type="SUPFAM" id="SSF54637">
    <property type="entry name" value="Thioesterase/thiol ester dehydrase-isomerase"/>
    <property type="match status" value="1"/>
</dbReference>
<dbReference type="CDD" id="cd03440">
    <property type="entry name" value="hot_dog"/>
    <property type="match status" value="1"/>
</dbReference>
<dbReference type="PANTHER" id="PTHR36934:SF1">
    <property type="entry name" value="THIOESTERASE DOMAIN-CONTAINING PROTEIN"/>
    <property type="match status" value="1"/>
</dbReference>
<evidence type="ECO:0000256" key="1">
    <source>
        <dbReference type="PIRSR" id="PIRSR014972-1"/>
    </source>
</evidence>
<dbReference type="InterPro" id="IPR025540">
    <property type="entry name" value="FlK"/>
</dbReference>